<dbReference type="AlphaFoldDB" id="A0A075G7K5"/>
<gene>
    <name evidence="8" type="primary">DPH5</name>
</gene>
<name>A0A075G7K5_9ARCH</name>
<dbReference type="InterPro" id="IPR014777">
    <property type="entry name" value="4pyrrole_Mease_sub1"/>
</dbReference>
<accession>A0A075G7K5</accession>
<dbReference type="Gene3D" id="3.40.1010.10">
    <property type="entry name" value="Cobalt-precorrin-4 Transmethylase, Domain 1"/>
    <property type="match status" value="1"/>
</dbReference>
<dbReference type="InterPro" id="IPR035996">
    <property type="entry name" value="4pyrrol_Methylase_sf"/>
</dbReference>
<dbReference type="NCBIfam" id="TIGR00522">
    <property type="entry name" value="dph5"/>
    <property type="match status" value="1"/>
</dbReference>
<reference evidence="8" key="1">
    <citation type="journal article" date="2014" name="Genome Biol. Evol.">
        <title>Pangenome evidence for extensive interdomain horizontal transfer affecting lineage core and shell genes in uncultured planktonic thaumarchaeota and euryarchaeota.</title>
        <authorList>
            <person name="Deschamps P."/>
            <person name="Zivanovic Y."/>
            <person name="Moreira D."/>
            <person name="Rodriguez-Valera F."/>
            <person name="Lopez-Garcia P."/>
        </authorList>
    </citation>
    <scope>NUCLEOTIDE SEQUENCE</scope>
</reference>
<dbReference type="UniPathway" id="UPA00559"/>
<dbReference type="GO" id="GO:0004164">
    <property type="term" value="F:diphthine synthase activity"/>
    <property type="evidence" value="ECO:0007669"/>
    <property type="project" value="UniProtKB-EC"/>
</dbReference>
<sequence length="345" mass="38864">MLWFVGLGISGTRSIPIEVVKIIQEADFVYLEAFTSPISKQHEDEIKNMVNGSFKIAKRWLVEDGQEILKTSKSSTVVLLSYGDPYVATTHIELRTRAKLENIETNTIHSASAITSMTGEAGLQFYKVGRMVTIMNEKKSTITPYTAIFKNLTQGLHSIILLEYNHDENYFLDPKDAISNLLDVEKEQKRNVLNNDTFAIIASRIGFETQKIISGKFSNLLKVDFGEPPHSIIITGKLHFTESDAINVLTECLDKPSDNSTRIKSTSVQMIEKYVPMVRKALEEIRPLYNDTKEFQEVFENAELYINDAENFLKQGKDENAVLSIGYADGLVDALRIAKGIDPKM</sequence>
<dbReference type="Gene3D" id="3.30.950.10">
    <property type="entry name" value="Methyltransferase, Cobalt-precorrin-4 Transmethylase, Domain 2"/>
    <property type="match status" value="1"/>
</dbReference>
<evidence type="ECO:0000313" key="8">
    <source>
        <dbReference type="EMBL" id="AIE99965.1"/>
    </source>
</evidence>
<dbReference type="InterPro" id="IPR036809">
    <property type="entry name" value="AF1782-like_sf"/>
</dbReference>
<dbReference type="Pfam" id="PF04010">
    <property type="entry name" value="DUF357"/>
    <property type="match status" value="1"/>
</dbReference>
<dbReference type="InterPro" id="IPR023140">
    <property type="entry name" value="DUF357"/>
</dbReference>
<keyword evidence="3 8" id="KW-0489">Methyltransferase</keyword>
<dbReference type="EC" id="2.1.1.98" evidence="8"/>
<protein>
    <submittedName>
        <fullName evidence="8">Diphthine synthase (DPH5)</fullName>
        <ecNumber evidence="8">2.1.1.98</ecNumber>
    </submittedName>
</protein>
<proteinExistence type="inferred from homology"/>
<dbReference type="PANTHER" id="PTHR10882">
    <property type="entry name" value="DIPHTHINE SYNTHASE"/>
    <property type="match status" value="1"/>
</dbReference>
<dbReference type="Pfam" id="PF00590">
    <property type="entry name" value="TP_methylase"/>
    <property type="match status" value="1"/>
</dbReference>
<evidence type="ECO:0000256" key="1">
    <source>
        <dbReference type="ARBA" id="ARBA00005156"/>
    </source>
</evidence>
<dbReference type="SUPFAM" id="SSF158372">
    <property type="entry name" value="AF1782-like"/>
    <property type="match status" value="1"/>
</dbReference>
<evidence type="ECO:0000256" key="5">
    <source>
        <dbReference type="ARBA" id="ARBA00022691"/>
    </source>
</evidence>
<evidence type="ECO:0000256" key="3">
    <source>
        <dbReference type="ARBA" id="ARBA00022603"/>
    </source>
</evidence>
<evidence type="ECO:0000256" key="2">
    <source>
        <dbReference type="ARBA" id="ARBA00006729"/>
    </source>
</evidence>
<dbReference type="InterPro" id="IPR014776">
    <property type="entry name" value="4pyrrole_Mease_sub2"/>
</dbReference>
<dbReference type="GO" id="GO:0017183">
    <property type="term" value="P:protein histidyl modification to diphthamide"/>
    <property type="evidence" value="ECO:0007669"/>
    <property type="project" value="UniProtKB-UniPathway"/>
</dbReference>
<dbReference type="Gene3D" id="1.20.1270.90">
    <property type="entry name" value="AF1782-like"/>
    <property type="match status" value="1"/>
</dbReference>
<evidence type="ECO:0000259" key="7">
    <source>
        <dbReference type="Pfam" id="PF04010"/>
    </source>
</evidence>
<dbReference type="CDD" id="cd11647">
    <property type="entry name" value="DHP5_DphB"/>
    <property type="match status" value="1"/>
</dbReference>
<dbReference type="EMBL" id="KF900577">
    <property type="protein sequence ID" value="AIE99965.1"/>
    <property type="molecule type" value="Genomic_DNA"/>
</dbReference>
<evidence type="ECO:0000256" key="4">
    <source>
        <dbReference type="ARBA" id="ARBA00022679"/>
    </source>
</evidence>
<feature type="domain" description="DUF357" evidence="7">
    <location>
        <begin position="273"/>
        <end position="338"/>
    </location>
</feature>
<dbReference type="SUPFAM" id="SSF53790">
    <property type="entry name" value="Tetrapyrrole methylase"/>
    <property type="match status" value="1"/>
</dbReference>
<dbReference type="InterPro" id="IPR004551">
    <property type="entry name" value="Dphthn_synthase"/>
</dbReference>
<dbReference type="PANTHER" id="PTHR10882:SF0">
    <property type="entry name" value="DIPHTHINE METHYL ESTER SYNTHASE"/>
    <property type="match status" value="1"/>
</dbReference>
<comment type="pathway">
    <text evidence="1">Protein modification; peptidyl-diphthamide biosynthesis.</text>
</comment>
<keyword evidence="4 8" id="KW-0808">Transferase</keyword>
<dbReference type="InterPro" id="IPR000878">
    <property type="entry name" value="4pyrrol_Mease"/>
</dbReference>
<feature type="domain" description="Tetrapyrrole methylase" evidence="6">
    <location>
        <begin position="1"/>
        <end position="220"/>
    </location>
</feature>
<organism evidence="8">
    <name type="scientific">uncultured marine thaumarchaeote KM3_126_H01</name>
    <dbReference type="NCBI Taxonomy" id="1455995"/>
    <lineage>
        <taxon>Archaea</taxon>
        <taxon>Nitrososphaerota</taxon>
        <taxon>environmental samples</taxon>
    </lineage>
</organism>
<comment type="similarity">
    <text evidence="2">Belongs to the diphthine synthase family.</text>
</comment>
<keyword evidence="5" id="KW-0949">S-adenosyl-L-methionine</keyword>
<evidence type="ECO:0000259" key="6">
    <source>
        <dbReference type="Pfam" id="PF00590"/>
    </source>
</evidence>
<dbReference type="GO" id="GO:0032259">
    <property type="term" value="P:methylation"/>
    <property type="evidence" value="ECO:0007669"/>
    <property type="project" value="UniProtKB-KW"/>
</dbReference>